<proteinExistence type="predicted"/>
<comment type="caution">
    <text evidence="1">The sequence shown here is derived from an EMBL/GenBank/DDBJ whole genome shotgun (WGS) entry which is preliminary data.</text>
</comment>
<organism evidence="1 2">
    <name type="scientific">Chitinophaga polysaccharea</name>
    <dbReference type="NCBI Taxonomy" id="1293035"/>
    <lineage>
        <taxon>Bacteria</taxon>
        <taxon>Pseudomonadati</taxon>
        <taxon>Bacteroidota</taxon>
        <taxon>Chitinophagia</taxon>
        <taxon>Chitinophagales</taxon>
        <taxon>Chitinophagaceae</taxon>
        <taxon>Chitinophaga</taxon>
    </lineage>
</organism>
<dbReference type="Proteomes" id="UP000320811">
    <property type="component" value="Unassembled WGS sequence"/>
</dbReference>
<evidence type="ECO:0000313" key="2">
    <source>
        <dbReference type="Proteomes" id="UP000320811"/>
    </source>
</evidence>
<dbReference type="RefSeq" id="WP_145670526.1">
    <property type="nucleotide sequence ID" value="NZ_VIWO01000004.1"/>
</dbReference>
<dbReference type="EMBL" id="VIWO01000004">
    <property type="protein sequence ID" value="TWF40532.1"/>
    <property type="molecule type" value="Genomic_DNA"/>
</dbReference>
<evidence type="ECO:0000313" key="1">
    <source>
        <dbReference type="EMBL" id="TWF40532.1"/>
    </source>
</evidence>
<accession>A0A561PQY9</accession>
<name>A0A561PQY9_9BACT</name>
<sequence length="179" mass="20487">MGTTSENSIAKSRNIAGTYRKAICIAITICIFYSNVWAQSFTKEVKMIQEKCKSLITKCKCEISKFSGDRNIYLKQIRGDYRTTKSAADMRCFSLDLWVYGKKLSLDSIYYANIENDDLLYIGDFFEGSYTLSGDQIQLKLTFINSALNTSAPSDHTFLIDFDRSKKKFIQTKLKFADE</sequence>
<protein>
    <submittedName>
        <fullName evidence="1">Uncharacterized protein</fullName>
    </submittedName>
</protein>
<reference evidence="1 2" key="1">
    <citation type="submission" date="2019-06" db="EMBL/GenBank/DDBJ databases">
        <title>Sorghum-associated microbial communities from plants grown in Nebraska, USA.</title>
        <authorList>
            <person name="Schachtman D."/>
        </authorList>
    </citation>
    <scope>NUCLEOTIDE SEQUENCE [LARGE SCALE GENOMIC DNA]</scope>
    <source>
        <strain evidence="1 2">1209</strain>
    </source>
</reference>
<keyword evidence="2" id="KW-1185">Reference proteome</keyword>
<dbReference type="OrthoDB" id="9858213at2"/>
<dbReference type="AlphaFoldDB" id="A0A561PQY9"/>
<gene>
    <name evidence="1" type="ORF">FHW36_104214</name>
</gene>